<evidence type="ECO:0000313" key="3">
    <source>
        <dbReference type="Proteomes" id="UP000838324"/>
    </source>
</evidence>
<reference evidence="2" key="1">
    <citation type="submission" date="2022-01" db="EMBL/GenBank/DDBJ databases">
        <authorList>
            <person name="Criscuolo A."/>
        </authorList>
    </citation>
    <scope>NUCLEOTIDE SEQUENCE</scope>
    <source>
        <strain evidence="2">CIP111892</strain>
    </source>
</reference>
<keyword evidence="1" id="KW-1133">Transmembrane helix</keyword>
<dbReference type="Proteomes" id="UP000838324">
    <property type="component" value="Unassembled WGS sequence"/>
</dbReference>
<keyword evidence="1" id="KW-0472">Membrane</keyword>
<keyword evidence="3" id="KW-1185">Reference proteome</keyword>
<keyword evidence="1" id="KW-0812">Transmembrane</keyword>
<organism evidence="2 3">
    <name type="scientific">Paenibacillus auburnensis</name>
    <dbReference type="NCBI Taxonomy" id="2905649"/>
    <lineage>
        <taxon>Bacteria</taxon>
        <taxon>Bacillati</taxon>
        <taxon>Bacillota</taxon>
        <taxon>Bacilli</taxon>
        <taxon>Bacillales</taxon>
        <taxon>Paenibacillaceae</taxon>
        <taxon>Paenibacillus</taxon>
    </lineage>
</organism>
<proteinExistence type="predicted"/>
<sequence length="96" mass="9993">MMAILLPIQYFNLAPSVGKSYYENLAGGINAAVTVNNGSAFPVDLVIYRVNAPVVTYTIPALNSLTLSVNLLLVAALLSTAAGAVFGTIEIATSDF</sequence>
<name>A0ABN8FRU5_9BACL</name>
<protein>
    <submittedName>
        <fullName evidence="2">Uncharacterized protein</fullName>
    </submittedName>
</protein>
<accession>A0ABN8FRU5</accession>
<gene>
    <name evidence="2" type="ORF">PAECIP111892_00475</name>
</gene>
<evidence type="ECO:0000256" key="1">
    <source>
        <dbReference type="SAM" id="Phobius"/>
    </source>
</evidence>
<evidence type="ECO:0000313" key="2">
    <source>
        <dbReference type="EMBL" id="CAH1191051.1"/>
    </source>
</evidence>
<comment type="caution">
    <text evidence="2">The sequence shown here is derived from an EMBL/GenBank/DDBJ whole genome shotgun (WGS) entry which is preliminary data.</text>
</comment>
<dbReference type="EMBL" id="CAKMMG010000001">
    <property type="protein sequence ID" value="CAH1191051.1"/>
    <property type="molecule type" value="Genomic_DNA"/>
</dbReference>
<feature type="transmembrane region" description="Helical" evidence="1">
    <location>
        <begin position="71"/>
        <end position="92"/>
    </location>
</feature>